<evidence type="ECO:0000256" key="2">
    <source>
        <dbReference type="ARBA" id="ARBA00023125"/>
    </source>
</evidence>
<dbReference type="SUPFAM" id="SSF46689">
    <property type="entry name" value="Homeodomain-like"/>
    <property type="match status" value="1"/>
</dbReference>
<feature type="region of interest" description="Disordered" evidence="7">
    <location>
        <begin position="355"/>
        <end position="446"/>
    </location>
</feature>
<proteinExistence type="predicted"/>
<comment type="subcellular location">
    <subcellularLocation>
        <location evidence="1 5 6">Nucleus</location>
    </subcellularLocation>
</comment>
<dbReference type="OrthoDB" id="6159439at2759"/>
<evidence type="ECO:0000256" key="6">
    <source>
        <dbReference type="RuleBase" id="RU000682"/>
    </source>
</evidence>
<organism evidence="9 10">
    <name type="scientific">Coprinopsis marcescibilis</name>
    <name type="common">Agaric fungus</name>
    <name type="synonym">Psathyrella marcescibilis</name>
    <dbReference type="NCBI Taxonomy" id="230819"/>
    <lineage>
        <taxon>Eukaryota</taxon>
        <taxon>Fungi</taxon>
        <taxon>Dikarya</taxon>
        <taxon>Basidiomycota</taxon>
        <taxon>Agaricomycotina</taxon>
        <taxon>Agaricomycetes</taxon>
        <taxon>Agaricomycetidae</taxon>
        <taxon>Agaricales</taxon>
        <taxon>Agaricineae</taxon>
        <taxon>Psathyrellaceae</taxon>
        <taxon>Coprinopsis</taxon>
    </lineage>
</organism>
<keyword evidence="10" id="KW-1185">Reference proteome</keyword>
<evidence type="ECO:0000256" key="7">
    <source>
        <dbReference type="SAM" id="MobiDB-lite"/>
    </source>
</evidence>
<dbReference type="InterPro" id="IPR009057">
    <property type="entry name" value="Homeodomain-like_sf"/>
</dbReference>
<dbReference type="PROSITE" id="PS00027">
    <property type="entry name" value="HOMEOBOX_1"/>
    <property type="match status" value="1"/>
</dbReference>
<evidence type="ECO:0000256" key="5">
    <source>
        <dbReference type="PROSITE-ProRule" id="PRU00108"/>
    </source>
</evidence>
<feature type="domain" description="Homeobox" evidence="8">
    <location>
        <begin position="140"/>
        <end position="200"/>
    </location>
</feature>
<dbReference type="PROSITE" id="PS50071">
    <property type="entry name" value="HOMEOBOX_2"/>
    <property type="match status" value="1"/>
</dbReference>
<dbReference type="PANTHER" id="PTHR24208:SF166">
    <property type="entry name" value="LIM HOMEOBOX TRANSCRIPTION FACTOR 1 ALPHA, ISOFORM B"/>
    <property type="match status" value="1"/>
</dbReference>
<sequence>MVAPSDFWARLSHVAHSWPTVSKSHQHHKTVHVSFPPLQLAMPTDFPTFLDALSLSPEVRHKAALKLKEIVADIRTIHLDSYNKAGHQYVELNRKNPAFSASRHLSVVDAIRSTHEASFIKQLAEVREEYISSYQRIHQSPTERKRTPFNQEYTPLLEKYFDHNPYPSAGDREWLAHKTMMSTRQIEVWFQNHRRRARSEGRVVEKPKNITIPVERALEEMHREMPPLVAVTKKETVLEVESNLSTPECKPIAPLPSISPDPNRSCLDNISAPSHAFPANYPSFLIDEAFPCRKAVTAFARPVWYRTPAARAPVHPNFTVSELCDSFSSSLHIFDSKSREEPSVPLQPWYSSRCTRASPAPHPALVRTNSSLLPTSTKQRRQSSSRSKNTENQPQANNALRSSPLPRRKAVINRVPSNSSISSRSSSNGTDSEVETPDNSPSTFGRLELPAVHDQYFPYSYPSPDNSQDGQHFIAYINAYGKGFPTWPYPAPLAGSFADR</sequence>
<evidence type="ECO:0000313" key="9">
    <source>
        <dbReference type="EMBL" id="TFK30892.1"/>
    </source>
</evidence>
<evidence type="ECO:0000259" key="8">
    <source>
        <dbReference type="PROSITE" id="PS50071"/>
    </source>
</evidence>
<feature type="compositionally biased region" description="Low complexity" evidence="7">
    <location>
        <begin position="412"/>
        <end position="427"/>
    </location>
</feature>
<evidence type="ECO:0000313" key="10">
    <source>
        <dbReference type="Proteomes" id="UP000307440"/>
    </source>
</evidence>
<dbReference type="GO" id="GO:0000981">
    <property type="term" value="F:DNA-binding transcription factor activity, RNA polymerase II-specific"/>
    <property type="evidence" value="ECO:0007669"/>
    <property type="project" value="InterPro"/>
</dbReference>
<dbReference type="InterPro" id="IPR001356">
    <property type="entry name" value="HD"/>
</dbReference>
<evidence type="ECO:0000256" key="4">
    <source>
        <dbReference type="ARBA" id="ARBA00023242"/>
    </source>
</evidence>
<keyword evidence="4 5" id="KW-0539">Nucleus</keyword>
<dbReference type="SMART" id="SM00389">
    <property type="entry name" value="HOX"/>
    <property type="match status" value="1"/>
</dbReference>
<feature type="compositionally biased region" description="Polar residues" evidence="7">
    <location>
        <begin position="390"/>
        <end position="401"/>
    </location>
</feature>
<protein>
    <submittedName>
        <fullName evidence="9">Homeobox-domain-containing protein</fullName>
    </submittedName>
</protein>
<reference evidence="9 10" key="1">
    <citation type="journal article" date="2019" name="Nat. Ecol. Evol.">
        <title>Megaphylogeny resolves global patterns of mushroom evolution.</title>
        <authorList>
            <person name="Varga T."/>
            <person name="Krizsan K."/>
            <person name="Foldi C."/>
            <person name="Dima B."/>
            <person name="Sanchez-Garcia M."/>
            <person name="Sanchez-Ramirez S."/>
            <person name="Szollosi G.J."/>
            <person name="Szarkandi J.G."/>
            <person name="Papp V."/>
            <person name="Albert L."/>
            <person name="Andreopoulos W."/>
            <person name="Angelini C."/>
            <person name="Antonin V."/>
            <person name="Barry K.W."/>
            <person name="Bougher N.L."/>
            <person name="Buchanan P."/>
            <person name="Buyck B."/>
            <person name="Bense V."/>
            <person name="Catcheside P."/>
            <person name="Chovatia M."/>
            <person name="Cooper J."/>
            <person name="Damon W."/>
            <person name="Desjardin D."/>
            <person name="Finy P."/>
            <person name="Geml J."/>
            <person name="Haridas S."/>
            <person name="Hughes K."/>
            <person name="Justo A."/>
            <person name="Karasinski D."/>
            <person name="Kautmanova I."/>
            <person name="Kiss B."/>
            <person name="Kocsube S."/>
            <person name="Kotiranta H."/>
            <person name="LaButti K.M."/>
            <person name="Lechner B.E."/>
            <person name="Liimatainen K."/>
            <person name="Lipzen A."/>
            <person name="Lukacs Z."/>
            <person name="Mihaltcheva S."/>
            <person name="Morgado L.N."/>
            <person name="Niskanen T."/>
            <person name="Noordeloos M.E."/>
            <person name="Ohm R.A."/>
            <person name="Ortiz-Santana B."/>
            <person name="Ovrebo C."/>
            <person name="Racz N."/>
            <person name="Riley R."/>
            <person name="Savchenko A."/>
            <person name="Shiryaev A."/>
            <person name="Soop K."/>
            <person name="Spirin V."/>
            <person name="Szebenyi C."/>
            <person name="Tomsovsky M."/>
            <person name="Tulloss R.E."/>
            <person name="Uehling J."/>
            <person name="Grigoriev I.V."/>
            <person name="Vagvolgyi C."/>
            <person name="Papp T."/>
            <person name="Martin F.M."/>
            <person name="Miettinen O."/>
            <person name="Hibbett D.S."/>
            <person name="Nagy L.G."/>
        </authorList>
    </citation>
    <scope>NUCLEOTIDE SEQUENCE [LARGE SCALE GENOMIC DNA]</scope>
    <source>
        <strain evidence="9 10">CBS 121175</strain>
    </source>
</reference>
<evidence type="ECO:0000256" key="3">
    <source>
        <dbReference type="ARBA" id="ARBA00023155"/>
    </source>
</evidence>
<accession>A0A5C3LDY8</accession>
<dbReference type="AlphaFoldDB" id="A0A5C3LDY8"/>
<dbReference type="STRING" id="230819.A0A5C3LDY8"/>
<name>A0A5C3LDY8_COPMA</name>
<dbReference type="GO" id="GO:0000977">
    <property type="term" value="F:RNA polymerase II transcription regulatory region sequence-specific DNA binding"/>
    <property type="evidence" value="ECO:0007669"/>
    <property type="project" value="TreeGrafter"/>
</dbReference>
<dbReference type="EMBL" id="ML210146">
    <property type="protein sequence ID" value="TFK30892.1"/>
    <property type="molecule type" value="Genomic_DNA"/>
</dbReference>
<dbReference type="Pfam" id="PF00046">
    <property type="entry name" value="Homeodomain"/>
    <property type="match status" value="1"/>
</dbReference>
<evidence type="ECO:0000256" key="1">
    <source>
        <dbReference type="ARBA" id="ARBA00004123"/>
    </source>
</evidence>
<dbReference type="GO" id="GO:0005634">
    <property type="term" value="C:nucleus"/>
    <property type="evidence" value="ECO:0007669"/>
    <property type="project" value="UniProtKB-SubCell"/>
</dbReference>
<gene>
    <name evidence="9" type="ORF">FA15DRAFT_690499</name>
</gene>
<keyword evidence="3 5" id="KW-0371">Homeobox</keyword>
<dbReference type="Proteomes" id="UP000307440">
    <property type="component" value="Unassembled WGS sequence"/>
</dbReference>
<keyword evidence="2 5" id="KW-0238">DNA-binding</keyword>
<feature type="DNA-binding region" description="Homeobox" evidence="5">
    <location>
        <begin position="142"/>
        <end position="201"/>
    </location>
</feature>
<dbReference type="PANTHER" id="PTHR24208">
    <property type="entry name" value="LIM/HOMEOBOX PROTEIN LHX"/>
    <property type="match status" value="1"/>
</dbReference>
<dbReference type="InterPro" id="IPR050453">
    <property type="entry name" value="LIM_Homeobox_TF"/>
</dbReference>
<dbReference type="InterPro" id="IPR017970">
    <property type="entry name" value="Homeobox_CS"/>
</dbReference>
<dbReference type="CDD" id="cd00086">
    <property type="entry name" value="homeodomain"/>
    <property type="match status" value="1"/>
</dbReference>
<dbReference type="Gene3D" id="1.10.10.60">
    <property type="entry name" value="Homeodomain-like"/>
    <property type="match status" value="1"/>
</dbReference>